<keyword evidence="3 5" id="KW-1133">Transmembrane helix</keyword>
<organism evidence="6 7">
    <name type="scientific">Salinirubrum litoreum</name>
    <dbReference type="NCBI Taxonomy" id="1126234"/>
    <lineage>
        <taxon>Archaea</taxon>
        <taxon>Methanobacteriati</taxon>
        <taxon>Methanobacteriota</taxon>
        <taxon>Stenosarchaea group</taxon>
        <taxon>Halobacteria</taxon>
        <taxon>Halobacteriales</taxon>
        <taxon>Haloferacaceae</taxon>
        <taxon>Salinirubrum</taxon>
    </lineage>
</organism>
<feature type="transmembrane region" description="Helical" evidence="5">
    <location>
        <begin position="219"/>
        <end position="242"/>
    </location>
</feature>
<evidence type="ECO:0000256" key="4">
    <source>
        <dbReference type="ARBA" id="ARBA00023136"/>
    </source>
</evidence>
<evidence type="ECO:0000313" key="6">
    <source>
        <dbReference type="EMBL" id="MFC5366267.1"/>
    </source>
</evidence>
<dbReference type="EMBL" id="JBHSKX010000001">
    <property type="protein sequence ID" value="MFC5366267.1"/>
    <property type="molecule type" value="Genomic_DNA"/>
</dbReference>
<protein>
    <submittedName>
        <fullName evidence="6">Twin-arginine translocase subunit TatC</fullName>
    </submittedName>
</protein>
<proteinExistence type="predicted"/>
<evidence type="ECO:0000256" key="1">
    <source>
        <dbReference type="ARBA" id="ARBA00004141"/>
    </source>
</evidence>
<evidence type="ECO:0000256" key="3">
    <source>
        <dbReference type="ARBA" id="ARBA00022989"/>
    </source>
</evidence>
<dbReference type="PANTHER" id="PTHR30371">
    <property type="entry name" value="SEC-INDEPENDENT PROTEIN TRANSLOCASE PROTEIN TATC"/>
    <property type="match status" value="1"/>
</dbReference>
<feature type="transmembrane region" description="Helical" evidence="5">
    <location>
        <begin position="26"/>
        <end position="45"/>
    </location>
</feature>
<sequence length="248" mass="25010">MVSETVHDDLAPSRGGRLLTTLRDHWLALLLAGVVSFVVAFGSLYGSAGDLLAPAVDLLGGGESVVVTSPFGLLVFTAELAGGVAVGVVALLFTGFAFRDAGAFRRDVRRTVVGPLVVAGLLFAAGVGISLTLVVPLLGELLASDALVSGFRPSYHAVWSAELVVFLPVVVGVALALPALLAAGVRGSVVHPRTLGSRWPVALLGAVLVAAFFSPPDSLTFALSAGVLLVGYGVGTMVGASVEPGGTS</sequence>
<feature type="transmembrane region" description="Helical" evidence="5">
    <location>
        <begin position="195"/>
        <end position="213"/>
    </location>
</feature>
<feature type="transmembrane region" description="Helical" evidence="5">
    <location>
        <begin position="158"/>
        <end position="183"/>
    </location>
</feature>
<keyword evidence="4 5" id="KW-0472">Membrane</keyword>
<comment type="subcellular location">
    <subcellularLocation>
        <location evidence="1">Membrane</location>
        <topology evidence="1">Multi-pass membrane protein</topology>
    </subcellularLocation>
</comment>
<dbReference type="RefSeq" id="WP_227228381.1">
    <property type="nucleotide sequence ID" value="NZ_JAJCVJ010000001.1"/>
</dbReference>
<accession>A0ABD5R9D5</accession>
<evidence type="ECO:0000256" key="2">
    <source>
        <dbReference type="ARBA" id="ARBA00022692"/>
    </source>
</evidence>
<dbReference type="Proteomes" id="UP001596201">
    <property type="component" value="Unassembled WGS sequence"/>
</dbReference>
<evidence type="ECO:0000313" key="7">
    <source>
        <dbReference type="Proteomes" id="UP001596201"/>
    </source>
</evidence>
<feature type="transmembrane region" description="Helical" evidence="5">
    <location>
        <begin position="65"/>
        <end position="93"/>
    </location>
</feature>
<keyword evidence="7" id="KW-1185">Reference proteome</keyword>
<dbReference type="InterPro" id="IPR002033">
    <property type="entry name" value="TatC"/>
</dbReference>
<dbReference type="Pfam" id="PF00902">
    <property type="entry name" value="TatC"/>
    <property type="match status" value="1"/>
</dbReference>
<name>A0ABD5R9D5_9EURY</name>
<evidence type="ECO:0000256" key="5">
    <source>
        <dbReference type="SAM" id="Phobius"/>
    </source>
</evidence>
<comment type="caution">
    <text evidence="6">The sequence shown here is derived from an EMBL/GenBank/DDBJ whole genome shotgun (WGS) entry which is preliminary data.</text>
</comment>
<dbReference type="GO" id="GO:0016020">
    <property type="term" value="C:membrane"/>
    <property type="evidence" value="ECO:0007669"/>
    <property type="project" value="UniProtKB-SubCell"/>
</dbReference>
<keyword evidence="2 5" id="KW-0812">Transmembrane</keyword>
<gene>
    <name evidence="6" type="ORF">ACFPJ5_04905</name>
</gene>
<dbReference type="PANTHER" id="PTHR30371:SF0">
    <property type="entry name" value="SEC-INDEPENDENT PROTEIN TRANSLOCASE PROTEIN TATC, CHLOROPLASTIC-RELATED"/>
    <property type="match status" value="1"/>
</dbReference>
<dbReference type="AlphaFoldDB" id="A0ABD5R9D5"/>
<feature type="transmembrane region" description="Helical" evidence="5">
    <location>
        <begin position="113"/>
        <end position="138"/>
    </location>
</feature>
<reference evidence="6 7" key="1">
    <citation type="journal article" date="2019" name="Int. J. Syst. Evol. Microbiol.">
        <title>The Global Catalogue of Microorganisms (GCM) 10K type strain sequencing project: providing services to taxonomists for standard genome sequencing and annotation.</title>
        <authorList>
            <consortium name="The Broad Institute Genomics Platform"/>
            <consortium name="The Broad Institute Genome Sequencing Center for Infectious Disease"/>
            <person name="Wu L."/>
            <person name="Ma J."/>
        </authorList>
    </citation>
    <scope>NUCLEOTIDE SEQUENCE [LARGE SCALE GENOMIC DNA]</scope>
    <source>
        <strain evidence="6 7">CGMCC 1.12237</strain>
    </source>
</reference>